<name>A0A4Y9Z802_9AGAM</name>
<evidence type="ECO:0000256" key="2">
    <source>
        <dbReference type="ARBA" id="ARBA00022448"/>
    </source>
</evidence>
<dbReference type="PANTHER" id="PTHR31503">
    <property type="entry name" value="VACUOLAR CALCIUM ION TRANSPORTER"/>
    <property type="match status" value="1"/>
</dbReference>
<feature type="transmembrane region" description="Helical" evidence="8">
    <location>
        <begin position="166"/>
        <end position="184"/>
    </location>
</feature>
<organism evidence="10 11">
    <name type="scientific">Dentipellis fragilis</name>
    <dbReference type="NCBI Taxonomy" id="205917"/>
    <lineage>
        <taxon>Eukaryota</taxon>
        <taxon>Fungi</taxon>
        <taxon>Dikarya</taxon>
        <taxon>Basidiomycota</taxon>
        <taxon>Agaricomycotina</taxon>
        <taxon>Agaricomycetes</taxon>
        <taxon>Russulales</taxon>
        <taxon>Hericiaceae</taxon>
        <taxon>Dentipellis</taxon>
    </lineage>
</organism>
<dbReference type="GO" id="GO:0015369">
    <property type="term" value="F:calcium:proton antiporter activity"/>
    <property type="evidence" value="ECO:0007669"/>
    <property type="project" value="TreeGrafter"/>
</dbReference>
<sequence>MSTRRANAGADEEMGHVRSESEGTPDEKEPLTGGLVAPHLYQSQSAVASTHTASPSTSEQQEQEQPTMFDTLAADIGISGYKKVWHRIKGKGRSIGWLESLKAAALSSWLNVLLVLIPLSWAAHFAKWSHNAQFVLSFFAIMPLEKLFDWGGEQLALFCGEDLGDLIIVTLNNAVEATLAIILLVKCELKLLQSTIAGVALLHLLLIPGTSFLVGGARVLEQTLHPHRSQLNHTLLTIGILALVIPAGFFAAIDRGPPTPDAGAVPDDAINDTIRMDFLRMGRGFAVILLAVYILSRFYLHDPPGEGNAFQPHQNAPAEILEKERELAEAEPETNPLACVLVMCVTVALMGVTAEFVIGGQYRTRTRGGEHLRRVRAIPFSADCTFPSCSLTSLTLLDGSASSSSRSSPGPPTAPSPSSSSCARPSAGSGTTTPSHPPRLPSARDRAQHPVPALLDAVPRAAGVVDWEAYDRAVRTCTLTRTIDLFEVTALIGSCFLVNYVTADAKTNWAEGSIMISFYIMIALSAWYYPGQPEINIMSACGSVLEALATGGGVEE</sequence>
<reference evidence="10 11" key="1">
    <citation type="submission" date="2019-02" db="EMBL/GenBank/DDBJ databases">
        <title>Genome sequencing of the rare red list fungi Dentipellis fragilis.</title>
        <authorList>
            <person name="Buettner E."/>
            <person name="Kellner H."/>
        </authorList>
    </citation>
    <scope>NUCLEOTIDE SEQUENCE [LARGE SCALE GENOMIC DNA]</scope>
    <source>
        <strain evidence="10 11">DSM 105465</strain>
    </source>
</reference>
<feature type="transmembrane region" description="Helical" evidence="8">
    <location>
        <begin position="335"/>
        <end position="358"/>
    </location>
</feature>
<evidence type="ECO:0000313" key="11">
    <source>
        <dbReference type="Proteomes" id="UP000298327"/>
    </source>
</evidence>
<keyword evidence="4 8" id="KW-1133">Transmembrane helix</keyword>
<dbReference type="EMBL" id="SEOQ01000123">
    <property type="protein sequence ID" value="TFY69958.1"/>
    <property type="molecule type" value="Genomic_DNA"/>
</dbReference>
<protein>
    <recommendedName>
        <fullName evidence="9">Sodium/calcium exchanger membrane region domain-containing protein</fullName>
    </recommendedName>
</protein>
<evidence type="ECO:0000256" key="5">
    <source>
        <dbReference type="ARBA" id="ARBA00023065"/>
    </source>
</evidence>
<accession>A0A4Y9Z802</accession>
<feature type="compositionally biased region" description="Low complexity" evidence="7">
    <location>
        <begin position="416"/>
        <end position="430"/>
    </location>
</feature>
<dbReference type="OrthoDB" id="1699231at2759"/>
<dbReference type="STRING" id="205917.A0A4Y9Z802"/>
<keyword evidence="6 8" id="KW-0472">Membrane</keyword>
<proteinExistence type="predicted"/>
<feature type="domain" description="Sodium/calcium exchanger membrane region" evidence="9">
    <location>
        <begin position="133"/>
        <end position="296"/>
    </location>
</feature>
<keyword evidence="3 8" id="KW-0812">Transmembrane</keyword>
<dbReference type="PANTHER" id="PTHR31503:SF20">
    <property type="entry name" value="CA(2+)_H(+) EXCHANGER, PUTATIVE (EUROFUNG)-RELATED"/>
    <property type="match status" value="1"/>
</dbReference>
<feature type="transmembrane region" description="Helical" evidence="8">
    <location>
        <begin position="509"/>
        <end position="529"/>
    </location>
</feature>
<feature type="transmembrane region" description="Helical" evidence="8">
    <location>
        <begin position="485"/>
        <end position="503"/>
    </location>
</feature>
<feature type="compositionally biased region" description="Basic and acidic residues" evidence="7">
    <location>
        <begin position="13"/>
        <end position="30"/>
    </location>
</feature>
<feature type="region of interest" description="Disordered" evidence="7">
    <location>
        <begin position="1"/>
        <end position="66"/>
    </location>
</feature>
<dbReference type="GO" id="GO:0006874">
    <property type="term" value="P:intracellular calcium ion homeostasis"/>
    <property type="evidence" value="ECO:0007669"/>
    <property type="project" value="TreeGrafter"/>
</dbReference>
<feature type="transmembrane region" description="Helical" evidence="8">
    <location>
        <begin position="234"/>
        <end position="253"/>
    </location>
</feature>
<evidence type="ECO:0000256" key="1">
    <source>
        <dbReference type="ARBA" id="ARBA00004127"/>
    </source>
</evidence>
<evidence type="ECO:0000259" key="9">
    <source>
        <dbReference type="Pfam" id="PF01699"/>
    </source>
</evidence>
<feature type="transmembrane region" description="Helical" evidence="8">
    <location>
        <begin position="103"/>
        <end position="123"/>
    </location>
</feature>
<dbReference type="GO" id="GO:0000329">
    <property type="term" value="C:fungal-type vacuole membrane"/>
    <property type="evidence" value="ECO:0007669"/>
    <property type="project" value="TreeGrafter"/>
</dbReference>
<feature type="transmembrane region" description="Helical" evidence="8">
    <location>
        <begin position="196"/>
        <end position="214"/>
    </location>
</feature>
<dbReference type="InterPro" id="IPR004837">
    <property type="entry name" value="NaCa_Exmemb"/>
</dbReference>
<dbReference type="Pfam" id="PF01699">
    <property type="entry name" value="Na_Ca_ex"/>
    <property type="match status" value="1"/>
</dbReference>
<feature type="region of interest" description="Disordered" evidence="7">
    <location>
        <begin position="400"/>
        <end position="446"/>
    </location>
</feature>
<feature type="compositionally biased region" description="Low complexity" evidence="7">
    <location>
        <begin position="54"/>
        <end position="66"/>
    </location>
</feature>
<evidence type="ECO:0000256" key="7">
    <source>
        <dbReference type="SAM" id="MobiDB-lite"/>
    </source>
</evidence>
<dbReference type="Proteomes" id="UP000298327">
    <property type="component" value="Unassembled WGS sequence"/>
</dbReference>
<evidence type="ECO:0000256" key="6">
    <source>
        <dbReference type="ARBA" id="ARBA00023136"/>
    </source>
</evidence>
<dbReference type="InterPro" id="IPR004713">
    <property type="entry name" value="CaH_exchang"/>
</dbReference>
<keyword evidence="2" id="KW-0813">Transport</keyword>
<evidence type="ECO:0000256" key="4">
    <source>
        <dbReference type="ARBA" id="ARBA00022989"/>
    </source>
</evidence>
<keyword evidence="5" id="KW-0406">Ion transport</keyword>
<keyword evidence="11" id="KW-1185">Reference proteome</keyword>
<comment type="subcellular location">
    <subcellularLocation>
        <location evidence="1">Endomembrane system</location>
        <topology evidence="1">Multi-pass membrane protein</topology>
    </subcellularLocation>
</comment>
<evidence type="ECO:0000256" key="3">
    <source>
        <dbReference type="ARBA" id="ARBA00022692"/>
    </source>
</evidence>
<gene>
    <name evidence="10" type="ORF">EVG20_g2922</name>
</gene>
<dbReference type="AlphaFoldDB" id="A0A4Y9Z802"/>
<feature type="transmembrane region" description="Helical" evidence="8">
    <location>
        <begin position="284"/>
        <end position="300"/>
    </location>
</feature>
<feature type="compositionally biased region" description="Polar residues" evidence="7">
    <location>
        <begin position="41"/>
        <end position="53"/>
    </location>
</feature>
<evidence type="ECO:0000256" key="8">
    <source>
        <dbReference type="SAM" id="Phobius"/>
    </source>
</evidence>
<comment type="caution">
    <text evidence="10">The sequence shown here is derived from an EMBL/GenBank/DDBJ whole genome shotgun (WGS) entry which is preliminary data.</text>
</comment>
<dbReference type="GO" id="GO:0012505">
    <property type="term" value="C:endomembrane system"/>
    <property type="evidence" value="ECO:0007669"/>
    <property type="project" value="UniProtKB-SubCell"/>
</dbReference>
<evidence type="ECO:0000313" key="10">
    <source>
        <dbReference type="EMBL" id="TFY69958.1"/>
    </source>
</evidence>